<accession>A0ABR7T9N5</accession>
<comment type="similarity">
    <text evidence="1">Belongs to the GerABKA family.</text>
</comment>
<protein>
    <submittedName>
        <fullName evidence="3">Spore germination protein</fullName>
    </submittedName>
</protein>
<dbReference type="RefSeq" id="WP_188042189.1">
    <property type="nucleotide sequence ID" value="NZ_JACVHF010000153.1"/>
</dbReference>
<keyword evidence="4" id="KW-1185">Reference proteome</keyword>
<feature type="non-terminal residue" evidence="3">
    <location>
        <position position="174"/>
    </location>
</feature>
<dbReference type="EMBL" id="JACVHF010000153">
    <property type="protein sequence ID" value="MBC9786789.1"/>
    <property type="molecule type" value="Genomic_DNA"/>
</dbReference>
<organism evidence="3 4">
    <name type="scientific">Heliobacterium chlorum</name>
    <dbReference type="NCBI Taxonomy" id="2698"/>
    <lineage>
        <taxon>Bacteria</taxon>
        <taxon>Bacillati</taxon>
        <taxon>Bacillota</taxon>
        <taxon>Clostridia</taxon>
        <taxon>Eubacteriales</taxon>
        <taxon>Heliobacteriaceae</taxon>
        <taxon>Heliobacterium</taxon>
    </lineage>
</organism>
<evidence type="ECO:0000313" key="4">
    <source>
        <dbReference type="Proteomes" id="UP000617402"/>
    </source>
</evidence>
<evidence type="ECO:0000313" key="3">
    <source>
        <dbReference type="EMBL" id="MBC9786789.1"/>
    </source>
</evidence>
<reference evidence="3 4" key="1">
    <citation type="submission" date="2020-07" db="EMBL/GenBank/DDBJ databases">
        <title>Draft whole-genome sequence of Heliobacterium chlorum DSM 3682, type strain.</title>
        <authorList>
            <person name="Kyndt J.A."/>
            <person name="Meyer T.E."/>
            <person name="Imhoff J.F."/>
        </authorList>
    </citation>
    <scope>NUCLEOTIDE SEQUENCE [LARGE SCALE GENOMIC DNA]</scope>
    <source>
        <strain evidence="3 4">DSM 3682</strain>
    </source>
</reference>
<name>A0ABR7T9N5_HELCL</name>
<dbReference type="Pfam" id="PF03323">
    <property type="entry name" value="GerA"/>
    <property type="match status" value="1"/>
</dbReference>
<feature type="non-terminal residue" evidence="3">
    <location>
        <position position="1"/>
    </location>
</feature>
<gene>
    <name evidence="3" type="ORF">H1S01_20730</name>
</gene>
<comment type="caution">
    <text evidence="3">The sequence shown here is derived from an EMBL/GenBank/DDBJ whole genome shotgun (WGS) entry which is preliminary data.</text>
</comment>
<dbReference type="PANTHER" id="PTHR22550">
    <property type="entry name" value="SPORE GERMINATION PROTEIN"/>
    <property type="match status" value="1"/>
</dbReference>
<dbReference type="Proteomes" id="UP000617402">
    <property type="component" value="Unassembled WGS sequence"/>
</dbReference>
<dbReference type="InterPro" id="IPR004995">
    <property type="entry name" value="Spore_Ger"/>
</dbReference>
<proteinExistence type="inferred from homology"/>
<evidence type="ECO:0000256" key="1">
    <source>
        <dbReference type="ARBA" id="ARBA00005278"/>
    </source>
</evidence>
<dbReference type="PANTHER" id="PTHR22550:SF5">
    <property type="entry name" value="LEUCINE ZIPPER PROTEIN 4"/>
    <property type="match status" value="1"/>
</dbReference>
<keyword evidence="2" id="KW-0472">Membrane</keyword>
<evidence type="ECO:0000256" key="2">
    <source>
        <dbReference type="ARBA" id="ARBA00023136"/>
    </source>
</evidence>
<dbReference type="InterPro" id="IPR050768">
    <property type="entry name" value="UPF0353/GerABKA_families"/>
</dbReference>
<sequence>DEGRSIELPQTEISIPGPHDAFVEDVQKNLYLLRTRLADPQFVVEKIQLKGRTKGPLYLAYIRGLTNPKIVREMRRRLKVVNVDMIYNLGQLEQFIQDNSLTVFSQILLTERPDRTISFLMEGSVAVLLEGTPQALIAPVTFFAYIHSPEDIYFRWPFGSFARLLRILSLLTTM</sequence>